<dbReference type="Pfam" id="PF00440">
    <property type="entry name" value="TetR_N"/>
    <property type="match status" value="1"/>
</dbReference>
<feature type="DNA-binding region" description="H-T-H motif" evidence="4">
    <location>
        <begin position="37"/>
        <end position="56"/>
    </location>
</feature>
<evidence type="ECO:0000256" key="4">
    <source>
        <dbReference type="PROSITE-ProRule" id="PRU00335"/>
    </source>
</evidence>
<dbReference type="Gene3D" id="1.10.357.10">
    <property type="entry name" value="Tetracycline Repressor, domain 2"/>
    <property type="match status" value="1"/>
</dbReference>
<evidence type="ECO:0000259" key="5">
    <source>
        <dbReference type="PROSITE" id="PS50977"/>
    </source>
</evidence>
<evidence type="ECO:0000313" key="6">
    <source>
        <dbReference type="EMBL" id="SKB01474.1"/>
    </source>
</evidence>
<protein>
    <submittedName>
        <fullName evidence="6">Transcriptional regulator, TetR family</fullName>
    </submittedName>
</protein>
<gene>
    <name evidence="6" type="ORF">SAMN06295879_3255</name>
</gene>
<dbReference type="GO" id="GO:0003700">
    <property type="term" value="F:DNA-binding transcription factor activity"/>
    <property type="evidence" value="ECO:0007669"/>
    <property type="project" value="TreeGrafter"/>
</dbReference>
<keyword evidence="3" id="KW-0804">Transcription</keyword>
<dbReference type="Proteomes" id="UP000189735">
    <property type="component" value="Unassembled WGS sequence"/>
</dbReference>
<proteinExistence type="predicted"/>
<dbReference type="PRINTS" id="PR00455">
    <property type="entry name" value="HTHTETR"/>
</dbReference>
<dbReference type="PANTHER" id="PTHR30055:SF238">
    <property type="entry name" value="MYCOFACTOCIN BIOSYNTHESIS TRANSCRIPTIONAL REGULATOR MFTR-RELATED"/>
    <property type="match status" value="1"/>
</dbReference>
<evidence type="ECO:0000313" key="7">
    <source>
        <dbReference type="Proteomes" id="UP000189735"/>
    </source>
</evidence>
<dbReference type="SUPFAM" id="SSF46689">
    <property type="entry name" value="Homeodomain-like"/>
    <property type="match status" value="1"/>
</dbReference>
<evidence type="ECO:0000256" key="2">
    <source>
        <dbReference type="ARBA" id="ARBA00023125"/>
    </source>
</evidence>
<dbReference type="EMBL" id="FUYG01000010">
    <property type="protein sequence ID" value="SKB01474.1"/>
    <property type="molecule type" value="Genomic_DNA"/>
</dbReference>
<dbReference type="InterPro" id="IPR009057">
    <property type="entry name" value="Homeodomain-like_sf"/>
</dbReference>
<feature type="domain" description="HTH tetR-type" evidence="5">
    <location>
        <begin position="14"/>
        <end position="74"/>
    </location>
</feature>
<dbReference type="AlphaFoldDB" id="A0A1T4YI69"/>
<dbReference type="InterPro" id="IPR041347">
    <property type="entry name" value="MftR_C"/>
</dbReference>
<dbReference type="Pfam" id="PF17754">
    <property type="entry name" value="TetR_C_14"/>
    <property type="match status" value="1"/>
</dbReference>
<evidence type="ECO:0000256" key="3">
    <source>
        <dbReference type="ARBA" id="ARBA00023163"/>
    </source>
</evidence>
<sequence>MTDAPRAMRGRPRVGSPSLLEEAAFELFLENGYAGTTVEQISTRAGVSRNTFFNYFAAKSDVFWVGLDASIDRVATSLEAASAGAASRRIALLHDALLDAAGRLGPSDVPWVLTHFELIGSTHEVLASVIGRATRLSNVIERCLGDSAPAALSRSLSFACVGAVVAAMTSWAEAGPGRGSLASHLERALSPVLSGFAAL</sequence>
<organism evidence="6 7">
    <name type="scientific">Agreia bicolorata</name>
    <dbReference type="NCBI Taxonomy" id="110935"/>
    <lineage>
        <taxon>Bacteria</taxon>
        <taxon>Bacillati</taxon>
        <taxon>Actinomycetota</taxon>
        <taxon>Actinomycetes</taxon>
        <taxon>Micrococcales</taxon>
        <taxon>Microbacteriaceae</taxon>
        <taxon>Agreia</taxon>
    </lineage>
</organism>
<dbReference type="InterPro" id="IPR050109">
    <property type="entry name" value="HTH-type_TetR-like_transc_reg"/>
</dbReference>
<dbReference type="PROSITE" id="PS50977">
    <property type="entry name" value="HTH_TETR_2"/>
    <property type="match status" value="1"/>
</dbReference>
<dbReference type="GO" id="GO:0000976">
    <property type="term" value="F:transcription cis-regulatory region binding"/>
    <property type="evidence" value="ECO:0007669"/>
    <property type="project" value="TreeGrafter"/>
</dbReference>
<dbReference type="RefSeq" id="WP_078715265.1">
    <property type="nucleotide sequence ID" value="NZ_FUYG01000010.1"/>
</dbReference>
<keyword evidence="1" id="KW-0805">Transcription regulation</keyword>
<accession>A0A1T4YI69</accession>
<dbReference type="PANTHER" id="PTHR30055">
    <property type="entry name" value="HTH-TYPE TRANSCRIPTIONAL REGULATOR RUTR"/>
    <property type="match status" value="1"/>
</dbReference>
<evidence type="ECO:0000256" key="1">
    <source>
        <dbReference type="ARBA" id="ARBA00023015"/>
    </source>
</evidence>
<reference evidence="7" key="1">
    <citation type="submission" date="2017-02" db="EMBL/GenBank/DDBJ databases">
        <authorList>
            <person name="Varghese N."/>
            <person name="Submissions S."/>
        </authorList>
    </citation>
    <scope>NUCLEOTIDE SEQUENCE [LARGE SCALE GENOMIC DNA]</scope>
    <source>
        <strain evidence="7">VKM Ac-2052</strain>
    </source>
</reference>
<dbReference type="InterPro" id="IPR001647">
    <property type="entry name" value="HTH_TetR"/>
</dbReference>
<keyword evidence="2 4" id="KW-0238">DNA-binding</keyword>
<name>A0A1T4YI69_9MICO</name>